<dbReference type="AlphaFoldDB" id="A0A9Q0QZJ2"/>
<keyword evidence="4" id="KW-0813">Transport</keyword>
<dbReference type="Pfam" id="PF04097">
    <property type="entry name" value="Nic96"/>
    <property type="match status" value="1"/>
</dbReference>
<dbReference type="PANTHER" id="PTHR11225">
    <property type="entry name" value="NUCLEAR PORE COMPLEX PROTEIN NUP93 NUCLEOPORIN NUP93 DEAD EYE PROTEIN"/>
    <property type="match status" value="1"/>
</dbReference>
<keyword evidence="3 4" id="KW-0539">Nucleus</keyword>
<keyword evidence="4" id="KW-0472">Membrane</keyword>
<keyword evidence="6" id="KW-1185">Reference proteome</keyword>
<name>A0A9Q0QZJ2_9MAGN</name>
<dbReference type="EMBL" id="JAMYWD010000002">
    <property type="protein sequence ID" value="KAJ4977890.1"/>
    <property type="molecule type" value="Genomic_DNA"/>
</dbReference>
<protein>
    <recommendedName>
        <fullName evidence="4">Nuclear pore protein</fullName>
    </recommendedName>
</protein>
<evidence type="ECO:0000313" key="6">
    <source>
        <dbReference type="Proteomes" id="UP001141806"/>
    </source>
</evidence>
<keyword evidence="4" id="KW-0509">mRNA transport</keyword>
<reference evidence="5" key="1">
    <citation type="journal article" date="2023" name="Plant J.">
        <title>The genome of the king protea, Protea cynaroides.</title>
        <authorList>
            <person name="Chang J."/>
            <person name="Duong T.A."/>
            <person name="Schoeman C."/>
            <person name="Ma X."/>
            <person name="Roodt D."/>
            <person name="Barker N."/>
            <person name="Li Z."/>
            <person name="Van de Peer Y."/>
            <person name="Mizrachi E."/>
        </authorList>
    </citation>
    <scope>NUCLEOTIDE SEQUENCE</scope>
    <source>
        <tissue evidence="5">Young leaves</tissue>
    </source>
</reference>
<dbReference type="GO" id="GO:0006606">
    <property type="term" value="P:protein import into nucleus"/>
    <property type="evidence" value="ECO:0007669"/>
    <property type="project" value="TreeGrafter"/>
</dbReference>
<proteinExistence type="inferred from homology"/>
<evidence type="ECO:0000313" key="5">
    <source>
        <dbReference type="EMBL" id="KAJ4977890.1"/>
    </source>
</evidence>
<dbReference type="GO" id="GO:0017056">
    <property type="term" value="F:structural constituent of nuclear pore"/>
    <property type="evidence" value="ECO:0007669"/>
    <property type="project" value="InterPro"/>
</dbReference>
<dbReference type="PANTHER" id="PTHR11225:SF4">
    <property type="entry name" value="NUCLEAR PORE COMPLEX PROTEIN NUP93"/>
    <property type="match status" value="1"/>
</dbReference>
<evidence type="ECO:0000256" key="2">
    <source>
        <dbReference type="ARBA" id="ARBA00010186"/>
    </source>
</evidence>
<dbReference type="Proteomes" id="UP001141806">
    <property type="component" value="Unassembled WGS sequence"/>
</dbReference>
<keyword evidence="4" id="KW-0906">Nuclear pore complex</keyword>
<comment type="caution">
    <text evidence="5">The sequence shown here is derived from an EMBL/GenBank/DDBJ whole genome shotgun (WGS) entry which is preliminary data.</text>
</comment>
<comment type="subcellular location">
    <subcellularLocation>
        <location evidence="1">Nucleus envelope</location>
    </subcellularLocation>
    <subcellularLocation>
        <location evidence="4">Nucleus</location>
        <location evidence="4">Nuclear pore complex</location>
    </subcellularLocation>
</comment>
<keyword evidence="4" id="KW-0653">Protein transport</keyword>
<dbReference type="GO" id="GO:0016973">
    <property type="term" value="P:poly(A)+ mRNA export from nucleus"/>
    <property type="evidence" value="ECO:0007669"/>
    <property type="project" value="TreeGrafter"/>
</dbReference>
<evidence type="ECO:0000256" key="4">
    <source>
        <dbReference type="RuleBase" id="RU364035"/>
    </source>
</evidence>
<evidence type="ECO:0000256" key="1">
    <source>
        <dbReference type="ARBA" id="ARBA00004259"/>
    </source>
</evidence>
<gene>
    <name evidence="5" type="ORF">NE237_008670</name>
</gene>
<evidence type="ECO:0000256" key="3">
    <source>
        <dbReference type="ARBA" id="ARBA00023242"/>
    </source>
</evidence>
<sequence length="252" mass="28173">MFLDLSSVASVFLPYFLSVHFFLKTTFEDVFPAEATSVEEYLQQVHEMVMVSAIQEAQKDNLRSFNDYMMQVLEDDWQKEKRDFLQSLSRLSTLPRTSSGALSTVVSRPGQMVSSVSTPQVSIGRSSMEIVPLANKSVLEKKASVYADVLRDLNNARVRGLPFKPAAAFKHTYESLGLEASGGKSVSMQKIWHLIQSLMGEDSVIQQKVSRKMSLVNGARRHLEWGHEKYIMEMIQSHPAQAALGGVVGNLE</sequence>
<dbReference type="OrthoDB" id="1735219at2759"/>
<keyword evidence="4" id="KW-0811">Translocation</keyword>
<accession>A0A9Q0QZJ2</accession>
<dbReference type="GO" id="GO:0005643">
    <property type="term" value="C:nuclear pore"/>
    <property type="evidence" value="ECO:0007669"/>
    <property type="project" value="UniProtKB-SubCell"/>
</dbReference>
<organism evidence="5 6">
    <name type="scientific">Protea cynaroides</name>
    <dbReference type="NCBI Taxonomy" id="273540"/>
    <lineage>
        <taxon>Eukaryota</taxon>
        <taxon>Viridiplantae</taxon>
        <taxon>Streptophyta</taxon>
        <taxon>Embryophyta</taxon>
        <taxon>Tracheophyta</taxon>
        <taxon>Spermatophyta</taxon>
        <taxon>Magnoliopsida</taxon>
        <taxon>Proteales</taxon>
        <taxon>Proteaceae</taxon>
        <taxon>Protea</taxon>
    </lineage>
</organism>
<dbReference type="InterPro" id="IPR007231">
    <property type="entry name" value="Nucleoporin_int_Nup93/Nic96"/>
</dbReference>
<comment type="similarity">
    <text evidence="2 4">Belongs to the nucleoporin interacting component (NIC) family.</text>
</comment>